<dbReference type="Pfam" id="PF03328">
    <property type="entry name" value="HpcH_HpaI"/>
    <property type="match status" value="1"/>
</dbReference>
<evidence type="ECO:0000313" key="5">
    <source>
        <dbReference type="EMBL" id="GAA1419502.1"/>
    </source>
</evidence>
<dbReference type="InterPro" id="IPR040442">
    <property type="entry name" value="Pyrv_kinase-like_dom_sf"/>
</dbReference>
<comment type="cofactor">
    <cofactor evidence="1">
        <name>Mg(2+)</name>
        <dbReference type="ChEBI" id="CHEBI:18420"/>
    </cofactor>
</comment>
<dbReference type="InterPro" id="IPR011206">
    <property type="entry name" value="Citrate_lyase_beta/mcl1/mcl2"/>
</dbReference>
<reference evidence="6" key="1">
    <citation type="journal article" date="2019" name="Int. J. Syst. Evol. Microbiol.">
        <title>The Global Catalogue of Microorganisms (GCM) 10K type strain sequencing project: providing services to taxonomists for standard genome sequencing and annotation.</title>
        <authorList>
            <consortium name="The Broad Institute Genomics Platform"/>
            <consortium name="The Broad Institute Genome Sequencing Center for Infectious Disease"/>
            <person name="Wu L."/>
            <person name="Ma J."/>
        </authorList>
    </citation>
    <scope>NUCLEOTIDE SEQUENCE [LARGE SCALE GENOMIC DNA]</scope>
    <source>
        <strain evidence="6">JCM 12398</strain>
    </source>
</reference>
<sequence>MTIALYVPGDRPDRFGKAVDSGADIVILDLEDAVAHDRKDVARDAVAAFLRERGPAGLQVRIGALADLEALAPDGADGRRVDIRVPKVRGASDLDDVVERLGDASPRLHAIVEDAAGIARLDEIAAHPAVASVAIGESDLRSDLGAASPAMLEHLRIRLVLAARGAGLPAPLMSAYPAIADLEGFEADCRAGAALGFGGRTVVHPKQIAPARRAFAPSEEEIAWAESVLAALTPGVGVATLDTGEMVDEAMRPRAERILARRPAHE</sequence>
<feature type="domain" description="HpcH/HpaI aldolase/citrate lyase" evidence="4">
    <location>
        <begin position="3"/>
        <end position="205"/>
    </location>
</feature>
<dbReference type="InterPro" id="IPR015813">
    <property type="entry name" value="Pyrv/PenolPyrv_kinase-like_dom"/>
</dbReference>
<evidence type="ECO:0000313" key="6">
    <source>
        <dbReference type="Proteomes" id="UP001501266"/>
    </source>
</evidence>
<comment type="caution">
    <text evidence="5">The sequence shown here is derived from an EMBL/GenBank/DDBJ whole genome shotgun (WGS) entry which is preliminary data.</text>
</comment>
<dbReference type="SUPFAM" id="SSF51621">
    <property type="entry name" value="Phosphoenolpyruvate/pyruvate domain"/>
    <property type="match status" value="1"/>
</dbReference>
<evidence type="ECO:0000256" key="1">
    <source>
        <dbReference type="ARBA" id="ARBA00001946"/>
    </source>
</evidence>
<name>A0ABP4JFS3_9MICO</name>
<dbReference type="EMBL" id="BAAAKK010000001">
    <property type="protein sequence ID" value="GAA1419502.1"/>
    <property type="molecule type" value="Genomic_DNA"/>
</dbReference>
<proteinExistence type="predicted"/>
<dbReference type="InterPro" id="IPR005000">
    <property type="entry name" value="Aldolase/citrate-lyase_domain"/>
</dbReference>
<evidence type="ECO:0000256" key="2">
    <source>
        <dbReference type="ARBA" id="ARBA00022723"/>
    </source>
</evidence>
<gene>
    <name evidence="5" type="ORF">GCM10009640_07320</name>
</gene>
<evidence type="ECO:0000256" key="3">
    <source>
        <dbReference type="ARBA" id="ARBA00022842"/>
    </source>
</evidence>
<evidence type="ECO:0000259" key="4">
    <source>
        <dbReference type="Pfam" id="PF03328"/>
    </source>
</evidence>
<dbReference type="RefSeq" id="WP_343917422.1">
    <property type="nucleotide sequence ID" value="NZ_BAAAKK010000001.1"/>
</dbReference>
<dbReference type="PIRSF" id="PIRSF015582">
    <property type="entry name" value="Cit_lyase_B"/>
    <property type="match status" value="1"/>
</dbReference>
<dbReference type="Gene3D" id="3.20.20.60">
    <property type="entry name" value="Phosphoenolpyruvate-binding domains"/>
    <property type="match status" value="1"/>
</dbReference>
<protein>
    <submittedName>
        <fullName evidence="5">CoA ester lyase</fullName>
    </submittedName>
</protein>
<dbReference type="PANTHER" id="PTHR32308:SF0">
    <property type="entry name" value="HPCH_HPAI ALDOLASE_CITRATE LYASE DOMAIN-CONTAINING PROTEIN"/>
    <property type="match status" value="1"/>
</dbReference>
<keyword evidence="5" id="KW-0456">Lyase</keyword>
<dbReference type="Proteomes" id="UP001501266">
    <property type="component" value="Unassembled WGS sequence"/>
</dbReference>
<accession>A0ABP4JFS3</accession>
<dbReference type="PANTHER" id="PTHR32308">
    <property type="entry name" value="LYASE BETA SUBUNIT, PUTATIVE (AFU_ORTHOLOGUE AFUA_4G13030)-RELATED"/>
    <property type="match status" value="1"/>
</dbReference>
<keyword evidence="3" id="KW-0460">Magnesium</keyword>
<dbReference type="GO" id="GO:0016829">
    <property type="term" value="F:lyase activity"/>
    <property type="evidence" value="ECO:0007669"/>
    <property type="project" value="UniProtKB-KW"/>
</dbReference>
<organism evidence="5 6">
    <name type="scientific">Agrococcus citreus</name>
    <dbReference type="NCBI Taxonomy" id="84643"/>
    <lineage>
        <taxon>Bacteria</taxon>
        <taxon>Bacillati</taxon>
        <taxon>Actinomycetota</taxon>
        <taxon>Actinomycetes</taxon>
        <taxon>Micrococcales</taxon>
        <taxon>Microbacteriaceae</taxon>
        <taxon>Agrococcus</taxon>
    </lineage>
</organism>
<keyword evidence="6" id="KW-1185">Reference proteome</keyword>
<keyword evidence="2" id="KW-0479">Metal-binding</keyword>